<evidence type="ECO:0000256" key="8">
    <source>
        <dbReference type="RuleBase" id="RU365088"/>
    </source>
</evidence>
<evidence type="ECO:0000256" key="6">
    <source>
        <dbReference type="ARBA" id="ARBA00022989"/>
    </source>
</evidence>
<evidence type="ECO:0000256" key="3">
    <source>
        <dbReference type="ARBA" id="ARBA00022448"/>
    </source>
</evidence>
<sequence length="405" mass="43815">MLRKISAPSLLLLIVLVGFPQISETIYTPSLPDIAEQLQVSGNRIQLTLSIYFLGFAVGVFFWGRLSDLIGRRPSLLWGIAVYGIGSLGCYFSPSSEWLLVSRFIQAFGASTGSVVTQTILRESIPDDKRHGMFAQISAALAFTPAIGPLLGGWIDQWLGFRAVFMTLIVISVAIFAYTWTSLQETRDAASITKTSSFAVARKMLTDGRIWAFGFLIGAMNGILFSYYAEAPFIFIDFFGLEPGWFGLLGICVALSSIMGAMLSKKLLSRLTAEKIIVWGCLTASAGALILVALVLIGLQSSTISMAFFVACLFILLLGVGMAIPNCLSLALVQYKDVVGTAGAVFGLGYYLLVSLITSGMSYLHNDSLLTMPLYFLCLAIVMILVSKALLSRSTVGESLQTKRS</sequence>
<comment type="subcellular location">
    <subcellularLocation>
        <location evidence="1 8">Cell membrane</location>
        <topology evidence="1 8">Multi-pass membrane protein</topology>
    </subcellularLocation>
</comment>
<evidence type="ECO:0000256" key="4">
    <source>
        <dbReference type="ARBA" id="ARBA00022475"/>
    </source>
</evidence>
<feature type="transmembrane region" description="Helical" evidence="8">
    <location>
        <begin position="370"/>
        <end position="391"/>
    </location>
</feature>
<dbReference type="FunFam" id="1.20.1720.10:FF:000005">
    <property type="entry name" value="Bcr/CflA family efflux transporter"/>
    <property type="match status" value="1"/>
</dbReference>
<gene>
    <name evidence="10" type="ORF">PAT3040_01631</name>
</gene>
<feature type="transmembrane region" description="Helical" evidence="8">
    <location>
        <begin position="305"/>
        <end position="333"/>
    </location>
</feature>
<evidence type="ECO:0000256" key="2">
    <source>
        <dbReference type="ARBA" id="ARBA00006236"/>
    </source>
</evidence>
<dbReference type="PRINTS" id="PR01036">
    <property type="entry name" value="TCRTETB"/>
</dbReference>
<feature type="transmembrane region" description="Helical" evidence="8">
    <location>
        <begin position="345"/>
        <end position="364"/>
    </location>
</feature>
<dbReference type="Pfam" id="PF07690">
    <property type="entry name" value="MFS_1"/>
    <property type="match status" value="1"/>
</dbReference>
<keyword evidence="11" id="KW-1185">Reference proteome</keyword>
<dbReference type="AlphaFoldDB" id="A0A2R5ETI8"/>
<feature type="transmembrane region" description="Helical" evidence="8">
    <location>
        <begin position="276"/>
        <end position="299"/>
    </location>
</feature>
<dbReference type="Gene3D" id="1.20.1720.10">
    <property type="entry name" value="Multidrug resistance protein D"/>
    <property type="match status" value="1"/>
</dbReference>
<organism evidence="10 11">
    <name type="scientific">Paenibacillus agaridevorans</name>
    <dbReference type="NCBI Taxonomy" id="171404"/>
    <lineage>
        <taxon>Bacteria</taxon>
        <taxon>Bacillati</taxon>
        <taxon>Bacillota</taxon>
        <taxon>Bacilli</taxon>
        <taxon>Bacillales</taxon>
        <taxon>Paenibacillaceae</taxon>
        <taxon>Paenibacillus</taxon>
    </lineage>
</organism>
<dbReference type="GO" id="GO:1990961">
    <property type="term" value="P:xenobiotic detoxification by transmembrane export across the plasma membrane"/>
    <property type="evidence" value="ECO:0007669"/>
    <property type="project" value="InterPro"/>
</dbReference>
<feature type="domain" description="Major facilitator superfamily (MFS) profile" evidence="9">
    <location>
        <begin position="9"/>
        <end position="395"/>
    </location>
</feature>
<dbReference type="GO" id="GO:0005886">
    <property type="term" value="C:plasma membrane"/>
    <property type="evidence" value="ECO:0007669"/>
    <property type="project" value="UniProtKB-SubCell"/>
</dbReference>
<dbReference type="InterPro" id="IPR004812">
    <property type="entry name" value="Efflux_drug-R_Bcr/CmlA"/>
</dbReference>
<feature type="transmembrane region" description="Helical" evidence="8">
    <location>
        <begin position="210"/>
        <end position="229"/>
    </location>
</feature>
<dbReference type="NCBIfam" id="TIGR00710">
    <property type="entry name" value="efflux_Bcr_CflA"/>
    <property type="match status" value="1"/>
</dbReference>
<feature type="transmembrane region" description="Helical" evidence="8">
    <location>
        <begin position="44"/>
        <end position="64"/>
    </location>
</feature>
<evidence type="ECO:0000256" key="5">
    <source>
        <dbReference type="ARBA" id="ARBA00022692"/>
    </source>
</evidence>
<dbReference type="SUPFAM" id="SSF103473">
    <property type="entry name" value="MFS general substrate transporter"/>
    <property type="match status" value="1"/>
</dbReference>
<feature type="transmembrane region" description="Helical" evidence="8">
    <location>
        <begin position="244"/>
        <end position="264"/>
    </location>
</feature>
<dbReference type="Proteomes" id="UP000245202">
    <property type="component" value="Unassembled WGS sequence"/>
</dbReference>
<dbReference type="GO" id="GO:0042910">
    <property type="term" value="F:xenobiotic transmembrane transporter activity"/>
    <property type="evidence" value="ECO:0007669"/>
    <property type="project" value="InterPro"/>
</dbReference>
<keyword evidence="3 8" id="KW-0813">Transport</keyword>
<evidence type="ECO:0000313" key="10">
    <source>
        <dbReference type="EMBL" id="GBG07083.1"/>
    </source>
</evidence>
<dbReference type="InterPro" id="IPR011701">
    <property type="entry name" value="MFS"/>
</dbReference>
<reference evidence="10 11" key="1">
    <citation type="submission" date="2017-08" db="EMBL/GenBank/DDBJ databases">
        <title>Substantial Increase in Enzyme Production by Combined Drug-Resistance Mutations in Paenibacillus agaridevorans.</title>
        <authorList>
            <person name="Tanaka Y."/>
            <person name="Funane K."/>
            <person name="Hosaka T."/>
            <person name="Shiwa Y."/>
            <person name="Fujita N."/>
            <person name="Miyazaki T."/>
            <person name="Yoshikawa H."/>
            <person name="Murakami K."/>
            <person name="Kasahara K."/>
            <person name="Inaoka T."/>
            <person name="Hiraga Y."/>
            <person name="Ochi K."/>
        </authorList>
    </citation>
    <scope>NUCLEOTIDE SEQUENCE [LARGE SCALE GENOMIC DNA]</scope>
    <source>
        <strain evidence="10 11">T-3040</strain>
    </source>
</reference>
<accession>A0A2R5ETI8</accession>
<protein>
    <recommendedName>
        <fullName evidence="8">Bcr/CflA family efflux transporter</fullName>
    </recommendedName>
</protein>
<evidence type="ECO:0000313" key="11">
    <source>
        <dbReference type="Proteomes" id="UP000245202"/>
    </source>
</evidence>
<feature type="transmembrane region" description="Helical" evidence="8">
    <location>
        <begin position="161"/>
        <end position="180"/>
    </location>
</feature>
<keyword evidence="7 8" id="KW-0472">Membrane</keyword>
<dbReference type="InterPro" id="IPR050189">
    <property type="entry name" value="MFS_Efflux_Transporters"/>
</dbReference>
<feature type="transmembrane region" description="Helical" evidence="8">
    <location>
        <begin position="76"/>
        <end position="94"/>
    </location>
</feature>
<dbReference type="InterPro" id="IPR036259">
    <property type="entry name" value="MFS_trans_sf"/>
</dbReference>
<dbReference type="CDD" id="cd17320">
    <property type="entry name" value="MFS_MdfA_MDR_like"/>
    <property type="match status" value="1"/>
</dbReference>
<keyword evidence="4 8" id="KW-1003">Cell membrane</keyword>
<dbReference type="PANTHER" id="PTHR43124:SF3">
    <property type="entry name" value="CHLORAMPHENICOL EFFLUX PUMP RV0191"/>
    <property type="match status" value="1"/>
</dbReference>
<comment type="caution">
    <text evidence="10">The sequence shown here is derived from an EMBL/GenBank/DDBJ whole genome shotgun (WGS) entry which is preliminary data.</text>
</comment>
<dbReference type="PROSITE" id="PS50850">
    <property type="entry name" value="MFS"/>
    <property type="match status" value="1"/>
</dbReference>
<keyword evidence="6 8" id="KW-1133">Transmembrane helix</keyword>
<proteinExistence type="inferred from homology"/>
<comment type="caution">
    <text evidence="8">Lacks conserved residue(s) required for the propagation of feature annotation.</text>
</comment>
<name>A0A2R5ETI8_9BACL</name>
<dbReference type="RefSeq" id="WP_108992214.1">
    <property type="nucleotide sequence ID" value="NZ_BDQX01000077.1"/>
</dbReference>
<dbReference type="PANTHER" id="PTHR43124">
    <property type="entry name" value="PURINE EFFLUX PUMP PBUE"/>
    <property type="match status" value="1"/>
</dbReference>
<comment type="similarity">
    <text evidence="2 8">Belongs to the major facilitator superfamily. Bcr/CmlA family.</text>
</comment>
<dbReference type="InterPro" id="IPR020846">
    <property type="entry name" value="MFS_dom"/>
</dbReference>
<dbReference type="EMBL" id="BDQX01000077">
    <property type="protein sequence ID" value="GBG07083.1"/>
    <property type="molecule type" value="Genomic_DNA"/>
</dbReference>
<evidence type="ECO:0000259" key="9">
    <source>
        <dbReference type="PROSITE" id="PS50850"/>
    </source>
</evidence>
<keyword evidence="5 8" id="KW-0812">Transmembrane</keyword>
<evidence type="ECO:0000256" key="7">
    <source>
        <dbReference type="ARBA" id="ARBA00023136"/>
    </source>
</evidence>
<evidence type="ECO:0000256" key="1">
    <source>
        <dbReference type="ARBA" id="ARBA00004651"/>
    </source>
</evidence>